<proteinExistence type="predicted"/>
<dbReference type="Proteomes" id="UP001235939">
    <property type="component" value="Chromosome 15"/>
</dbReference>
<evidence type="ECO:0000313" key="2">
    <source>
        <dbReference type="Proteomes" id="UP001235939"/>
    </source>
</evidence>
<evidence type="ECO:0008006" key="3">
    <source>
        <dbReference type="Google" id="ProtNLM"/>
    </source>
</evidence>
<dbReference type="EMBL" id="CP092877">
    <property type="protein sequence ID" value="UYV77796.1"/>
    <property type="molecule type" value="Genomic_DNA"/>
</dbReference>
<sequence length="236" mass="26124">MCSSTAVSCYQCNSKLTYKCEPIQGLQPENCPDGTVGCRKVFQEVYVQVMDISCYQCNSKLTYKCEPIQGLQPENCPDGTVGCRKVFQEVYVQVMDISCYQCNSKLTYKCEPIQGLQPENCPDGTVGCRKVFQEVYVQVMDMIVAVYACGVDVEKGPIRQQLWNAPPCDNVESWRAGDALGGHRERVVFWTDCVATASRGMTQTSPHGWPSTPYPILTILPRGVLPEPPVGPATGR</sequence>
<accession>A0ABY6L9I2</accession>
<organism evidence="1 2">
    <name type="scientific">Cordylochernes scorpioides</name>
    <dbReference type="NCBI Taxonomy" id="51811"/>
    <lineage>
        <taxon>Eukaryota</taxon>
        <taxon>Metazoa</taxon>
        <taxon>Ecdysozoa</taxon>
        <taxon>Arthropoda</taxon>
        <taxon>Chelicerata</taxon>
        <taxon>Arachnida</taxon>
        <taxon>Pseudoscorpiones</taxon>
        <taxon>Cheliferoidea</taxon>
        <taxon>Chernetidae</taxon>
        <taxon>Cordylochernes</taxon>
    </lineage>
</organism>
<reference evidence="1 2" key="1">
    <citation type="submission" date="2022-01" db="EMBL/GenBank/DDBJ databases">
        <title>A chromosomal length assembly of Cordylochernes scorpioides.</title>
        <authorList>
            <person name="Zeh D."/>
            <person name="Zeh J."/>
        </authorList>
    </citation>
    <scope>NUCLEOTIDE SEQUENCE [LARGE SCALE GENOMIC DNA]</scope>
    <source>
        <strain evidence="1">IN4F17</strain>
        <tissue evidence="1">Whole Body</tissue>
    </source>
</reference>
<evidence type="ECO:0000313" key="1">
    <source>
        <dbReference type="EMBL" id="UYV77796.1"/>
    </source>
</evidence>
<protein>
    <recommendedName>
        <fullName evidence="3">Sodefrin-like factor</fullName>
    </recommendedName>
</protein>
<name>A0ABY6L9I2_9ARAC</name>
<gene>
    <name evidence="1" type="ORF">LAZ67_15002326</name>
</gene>
<keyword evidence="2" id="KW-1185">Reference proteome</keyword>